<feature type="chain" id="PRO_5047247867" description="SMP-30/Gluconolactonase/LRE-like region domain-containing protein" evidence="1">
    <location>
        <begin position="19"/>
        <end position="304"/>
    </location>
</feature>
<dbReference type="InterPro" id="IPR052998">
    <property type="entry name" value="Hetero-Diels-Alderase-like"/>
</dbReference>
<dbReference type="PANTHER" id="PTHR42060:SF3">
    <property type="entry name" value="SMP-30_GLUCONOLACTONASE_LRE-LIKE REGION DOMAIN-CONTAINING PROTEIN"/>
    <property type="match status" value="1"/>
</dbReference>
<keyword evidence="3" id="KW-1185">Reference proteome</keyword>
<evidence type="ECO:0000256" key="1">
    <source>
        <dbReference type="SAM" id="SignalP"/>
    </source>
</evidence>
<reference evidence="2 3" key="1">
    <citation type="submission" date="2024-07" db="EMBL/GenBank/DDBJ databases">
        <title>Section-level genome sequencing and comparative genomics of Aspergillus sections Usti and Cavernicolus.</title>
        <authorList>
            <consortium name="Lawrence Berkeley National Laboratory"/>
            <person name="Nybo J.L."/>
            <person name="Vesth T.C."/>
            <person name="Theobald S."/>
            <person name="Frisvad J.C."/>
            <person name="Larsen T.O."/>
            <person name="Kjaerboelling I."/>
            <person name="Rothschild-Mancinelli K."/>
            <person name="Lyhne E.K."/>
            <person name="Kogle M.E."/>
            <person name="Barry K."/>
            <person name="Clum A."/>
            <person name="Na H."/>
            <person name="Ledsgaard L."/>
            <person name="Lin J."/>
            <person name="Lipzen A."/>
            <person name="Kuo A."/>
            <person name="Riley R."/>
            <person name="Mondo S."/>
            <person name="Labutti K."/>
            <person name="Haridas S."/>
            <person name="Pangalinan J."/>
            <person name="Salamov A.A."/>
            <person name="Simmons B.A."/>
            <person name="Magnuson J.K."/>
            <person name="Chen J."/>
            <person name="Drula E."/>
            <person name="Henrissat B."/>
            <person name="Wiebenga A."/>
            <person name="Lubbers R.J."/>
            <person name="Gomes A.C."/>
            <person name="Makela M.R."/>
            <person name="Stajich J."/>
            <person name="Grigoriev I.V."/>
            <person name="Mortensen U.H."/>
            <person name="De Vries R.P."/>
            <person name="Baker S.E."/>
            <person name="Andersen M.R."/>
        </authorList>
    </citation>
    <scope>NUCLEOTIDE SEQUENCE [LARGE SCALE GENOMIC DNA]</scope>
    <source>
        <strain evidence="2 3">CBS 123904</strain>
    </source>
</reference>
<dbReference type="EMBL" id="JBFXLU010000137">
    <property type="protein sequence ID" value="KAL2839106.1"/>
    <property type="molecule type" value="Genomic_DNA"/>
</dbReference>
<keyword evidence="1" id="KW-0732">Signal</keyword>
<accession>A0ABR4JGD4</accession>
<evidence type="ECO:0000313" key="2">
    <source>
        <dbReference type="EMBL" id="KAL2839106.1"/>
    </source>
</evidence>
<dbReference type="Gene3D" id="2.120.10.30">
    <property type="entry name" value="TolB, C-terminal domain"/>
    <property type="match status" value="1"/>
</dbReference>
<gene>
    <name evidence="2" type="ORF">BJY01DRAFT_257824</name>
</gene>
<sequence length="304" mass="32047">MRAAVLFTLLSTGTGVFGELYTARKAYQLDPGTWIENLSQRGGLSWYTRLTRLDSPIVQQVDPSHQHGGPNTIYTFPDENNATGIAELAADKYAVLTVKDINGGTTVSIWTLDASSTPTAHKVIDDVLGSPHLNGLAAISPTIAFATDSLVGGIVRINLETAVADKPLSGDAFGYGINGLKYRAPYLYYTNTIEGVFGRVAVDPVTGAPTGEAEVIASGEILVGVDDFTLAYWTEAAFVANFYKNTVVRIDIEQGTAEVVVEDIPAPTSAAFGTSGGLYIATSGTGSDGGASIWAVRVPDETFV</sequence>
<proteinExistence type="predicted"/>
<evidence type="ECO:0008006" key="4">
    <source>
        <dbReference type="Google" id="ProtNLM"/>
    </source>
</evidence>
<comment type="caution">
    <text evidence="2">The sequence shown here is derived from an EMBL/GenBank/DDBJ whole genome shotgun (WGS) entry which is preliminary data.</text>
</comment>
<dbReference type="Proteomes" id="UP001610446">
    <property type="component" value="Unassembled WGS sequence"/>
</dbReference>
<dbReference type="InterPro" id="IPR011042">
    <property type="entry name" value="6-blade_b-propeller_TolB-like"/>
</dbReference>
<name>A0ABR4JGD4_9EURO</name>
<evidence type="ECO:0000313" key="3">
    <source>
        <dbReference type="Proteomes" id="UP001610446"/>
    </source>
</evidence>
<organism evidence="2 3">
    <name type="scientific">Aspergillus pseudoustus</name>
    <dbReference type="NCBI Taxonomy" id="1810923"/>
    <lineage>
        <taxon>Eukaryota</taxon>
        <taxon>Fungi</taxon>
        <taxon>Dikarya</taxon>
        <taxon>Ascomycota</taxon>
        <taxon>Pezizomycotina</taxon>
        <taxon>Eurotiomycetes</taxon>
        <taxon>Eurotiomycetidae</taxon>
        <taxon>Eurotiales</taxon>
        <taxon>Aspergillaceae</taxon>
        <taxon>Aspergillus</taxon>
        <taxon>Aspergillus subgen. Nidulantes</taxon>
    </lineage>
</organism>
<dbReference type="PANTHER" id="PTHR42060">
    <property type="entry name" value="NHL REPEAT-CONTAINING PROTEIN-RELATED"/>
    <property type="match status" value="1"/>
</dbReference>
<protein>
    <recommendedName>
        <fullName evidence="4">SMP-30/Gluconolactonase/LRE-like region domain-containing protein</fullName>
    </recommendedName>
</protein>
<dbReference type="SUPFAM" id="SSF63829">
    <property type="entry name" value="Calcium-dependent phosphotriesterase"/>
    <property type="match status" value="1"/>
</dbReference>
<feature type="signal peptide" evidence="1">
    <location>
        <begin position="1"/>
        <end position="18"/>
    </location>
</feature>